<reference evidence="2 3" key="1">
    <citation type="submission" date="2020-10" db="EMBL/GenBank/DDBJ databases">
        <title>Sequencing the genomes of 1000 actinobacteria strains.</title>
        <authorList>
            <person name="Klenk H.-P."/>
        </authorList>
    </citation>
    <scope>NUCLEOTIDE SEQUENCE [LARGE SCALE GENOMIC DNA]</scope>
    <source>
        <strain evidence="2 3">DSM 45157</strain>
    </source>
</reference>
<organism evidence="2 3">
    <name type="scientific">Nocardiopsis terrae</name>
    <dbReference type="NCBI Taxonomy" id="372655"/>
    <lineage>
        <taxon>Bacteria</taxon>
        <taxon>Bacillati</taxon>
        <taxon>Actinomycetota</taxon>
        <taxon>Actinomycetes</taxon>
        <taxon>Streptosporangiales</taxon>
        <taxon>Nocardiopsidaceae</taxon>
        <taxon>Nocardiopsis</taxon>
    </lineage>
</organism>
<dbReference type="EMBL" id="JADBDY010000001">
    <property type="protein sequence ID" value="MBE1459940.1"/>
    <property type="molecule type" value="Genomic_DNA"/>
</dbReference>
<feature type="region of interest" description="Disordered" evidence="1">
    <location>
        <begin position="1"/>
        <end position="51"/>
    </location>
</feature>
<name>A0ABR9HLL6_9ACTN</name>
<accession>A0ABR9HLL6</accession>
<evidence type="ECO:0000313" key="2">
    <source>
        <dbReference type="EMBL" id="MBE1459940.1"/>
    </source>
</evidence>
<keyword evidence="3" id="KW-1185">Reference proteome</keyword>
<dbReference type="Proteomes" id="UP000598217">
    <property type="component" value="Unassembled WGS sequence"/>
</dbReference>
<proteinExistence type="predicted"/>
<feature type="compositionally biased region" description="Low complexity" evidence="1">
    <location>
        <begin position="15"/>
        <end position="35"/>
    </location>
</feature>
<comment type="caution">
    <text evidence="2">The sequence shown here is derived from an EMBL/GenBank/DDBJ whole genome shotgun (WGS) entry which is preliminary data.</text>
</comment>
<protein>
    <submittedName>
        <fullName evidence="2">Uncharacterized protein</fullName>
    </submittedName>
</protein>
<dbReference type="RefSeq" id="WP_225942536.1">
    <property type="nucleotide sequence ID" value="NZ_BMXJ01000007.1"/>
</dbReference>
<gene>
    <name evidence="2" type="ORF">H4W79_004154</name>
</gene>
<evidence type="ECO:0000256" key="1">
    <source>
        <dbReference type="SAM" id="MobiDB-lite"/>
    </source>
</evidence>
<evidence type="ECO:0000313" key="3">
    <source>
        <dbReference type="Proteomes" id="UP000598217"/>
    </source>
</evidence>
<sequence length="178" mass="19355">MNAHSHTPDVQVPATGTSTTGIPIVGTPTTGIPNTRTPNTDTPATRVPNRPPVVAASRTDELVSEITGILNHPGRSAHATRTLARADRLFSELDRRIRSGEPLPGAWLAARRPAPPSSRRGIAYEYATQCYDSVSEALREVGGVVVAWRALREAARAWERLDRALIERSPLPEPWLSE</sequence>